<dbReference type="PROSITE" id="PS50082">
    <property type="entry name" value="WD_REPEATS_2"/>
    <property type="match status" value="1"/>
</dbReference>
<dbReference type="AlphaFoldDB" id="A0A168T0B2"/>
<feature type="compositionally biased region" description="Acidic residues" evidence="7">
    <location>
        <begin position="627"/>
        <end position="666"/>
    </location>
</feature>
<evidence type="ECO:0000313" key="9">
    <source>
        <dbReference type="EMBL" id="SAM09250.1"/>
    </source>
</evidence>
<dbReference type="EMBL" id="LT554999">
    <property type="protein sequence ID" value="SAM09250.1"/>
    <property type="molecule type" value="Genomic_DNA"/>
</dbReference>
<feature type="repeat" description="WD" evidence="6">
    <location>
        <begin position="213"/>
        <end position="255"/>
    </location>
</feature>
<comment type="subcellular location">
    <subcellularLocation>
        <location evidence="1">Nucleus</location>
    </subcellularLocation>
</comment>
<feature type="compositionally biased region" description="Polar residues" evidence="7">
    <location>
        <begin position="470"/>
        <end position="479"/>
    </location>
</feature>
<sequence>MGKVSFAPNPETSAVITSASSASGILLSGFDNSAAAEHFALVTHGLDRHRLRIFNVRSGTVNNDYTADDKERFTCLSWGNIREAGELGQIDNKARKRKISTSLSKVVVLGTQSGSIVMYSLAHGDIVKRLENAHTQPVTDFILNKAGTKGYSIAEDNYIVEWNIEEGQEIGKWKADAKNVRRLKLSHSETKIASAGHTISLWDIAEKKVIKKYTGHASAVMGMVFSQQDDILVSLAEDDRYINVWDTQTNNTNTNSITALTLEDNAQHINFSAVEPSVLAVSEDGTCGIWQNASAAASVRNGPPRRKMMRGALTRSPDTIISVVASQDDQTRIPIFSARFVSDYQGRSVMIARGSSIKPMFEVVPYINEETGALLETVSLSRQLITNYLIDESSLAASNLKKTSKAYDESKTKVVGNTDYTIQNPSMMEDDTETNADDLTIEQKLQAMEMVDDAASTANTNERTKKPTKSGRSTPSSQSLQAALVQALHSKDMALLEGCLRQRNADVIATTVRRLPTSYVIPLLLQLIDKFQEKPVRAQEIMDWIKPVLQIHTAYLMTVPDLVGKLSNFYQVMDTRVSVLPKLQTLRGRLDIVTTQIDTRAHKLGSLSQHTHKDEKPRSMYVEQVSDDEAEQLDDDDEDLIGENDSMDMDDDDMDASGYSDSDDDGFNAVSGEDSDSD</sequence>
<dbReference type="SMART" id="SM00320">
    <property type="entry name" value="WD40"/>
    <property type="match status" value="4"/>
</dbReference>
<feature type="region of interest" description="Disordered" evidence="7">
    <location>
        <begin position="627"/>
        <end position="678"/>
    </location>
</feature>
<evidence type="ECO:0000313" key="10">
    <source>
        <dbReference type="Proteomes" id="UP000078561"/>
    </source>
</evidence>
<dbReference type="SUPFAM" id="SSF50978">
    <property type="entry name" value="WD40 repeat-like"/>
    <property type="match status" value="1"/>
</dbReference>
<keyword evidence="2 6" id="KW-0853">WD repeat</keyword>
<dbReference type="Pfam" id="PF04003">
    <property type="entry name" value="Utp12"/>
    <property type="match status" value="1"/>
</dbReference>
<dbReference type="InParanoid" id="A0A168T0B2"/>
<reference evidence="9" key="1">
    <citation type="submission" date="2016-04" db="EMBL/GenBank/DDBJ databases">
        <authorList>
            <person name="Evans L.H."/>
            <person name="Alamgir A."/>
            <person name="Owens N."/>
            <person name="Weber N.D."/>
            <person name="Virtaneva K."/>
            <person name="Barbian K."/>
            <person name="Babar A."/>
            <person name="Rosenke K."/>
        </authorList>
    </citation>
    <scope>NUCLEOTIDE SEQUENCE [LARGE SCALE GENOMIC DNA]</scope>
    <source>
        <strain evidence="9">CBS 101.48</strain>
    </source>
</reference>
<dbReference type="OMA" id="CEHAVNP"/>
<evidence type="ECO:0000256" key="1">
    <source>
        <dbReference type="ARBA" id="ARBA00004123"/>
    </source>
</evidence>
<evidence type="ECO:0000256" key="7">
    <source>
        <dbReference type="SAM" id="MobiDB-lite"/>
    </source>
</evidence>
<comment type="similarity">
    <text evidence="5">Belongs to the UTP5 family.</text>
</comment>
<gene>
    <name evidence="9" type="primary">ABSGL_14924.1 scaffold 15133</name>
</gene>
<evidence type="ECO:0000256" key="4">
    <source>
        <dbReference type="ARBA" id="ARBA00023242"/>
    </source>
</evidence>
<dbReference type="GO" id="GO:0005730">
    <property type="term" value="C:nucleolus"/>
    <property type="evidence" value="ECO:0007669"/>
    <property type="project" value="TreeGrafter"/>
</dbReference>
<dbReference type="FunCoup" id="A0A168T0B2">
    <property type="interactions" value="641"/>
</dbReference>
<keyword evidence="10" id="KW-1185">Reference proteome</keyword>
<dbReference type="InterPro" id="IPR052414">
    <property type="entry name" value="U3_snoRNA-assoc_WDR"/>
</dbReference>
<dbReference type="PROSITE" id="PS00678">
    <property type="entry name" value="WD_REPEATS_1"/>
    <property type="match status" value="1"/>
</dbReference>
<evidence type="ECO:0000256" key="3">
    <source>
        <dbReference type="ARBA" id="ARBA00022737"/>
    </source>
</evidence>
<accession>A0A168T0B2</accession>
<feature type="domain" description="Small-subunit processome Utp12" evidence="8">
    <location>
        <begin position="492"/>
        <end position="594"/>
    </location>
</feature>
<name>A0A168T0B2_ABSGL</name>
<dbReference type="OrthoDB" id="30195at2759"/>
<dbReference type="InterPro" id="IPR019775">
    <property type="entry name" value="WD40_repeat_CS"/>
</dbReference>
<keyword evidence="4" id="KW-0539">Nucleus</keyword>
<feature type="region of interest" description="Disordered" evidence="7">
    <location>
        <begin position="454"/>
        <end position="479"/>
    </location>
</feature>
<dbReference type="InterPro" id="IPR007148">
    <property type="entry name" value="SSU_processome_Utp12"/>
</dbReference>
<evidence type="ECO:0000259" key="8">
    <source>
        <dbReference type="Pfam" id="PF04003"/>
    </source>
</evidence>
<evidence type="ECO:0000256" key="5">
    <source>
        <dbReference type="ARBA" id="ARBA00038335"/>
    </source>
</evidence>
<protein>
    <recommendedName>
        <fullName evidence="8">Small-subunit processome Utp12 domain-containing protein</fullName>
    </recommendedName>
</protein>
<organism evidence="9">
    <name type="scientific">Absidia glauca</name>
    <name type="common">Pin mould</name>
    <dbReference type="NCBI Taxonomy" id="4829"/>
    <lineage>
        <taxon>Eukaryota</taxon>
        <taxon>Fungi</taxon>
        <taxon>Fungi incertae sedis</taxon>
        <taxon>Mucoromycota</taxon>
        <taxon>Mucoromycotina</taxon>
        <taxon>Mucoromycetes</taxon>
        <taxon>Mucorales</taxon>
        <taxon>Cunninghamellaceae</taxon>
        <taxon>Absidia</taxon>
    </lineage>
</organism>
<dbReference type="PANTHER" id="PTHR44267">
    <property type="entry name" value="WD REPEAT-CONTAINING PROTEIN 43"/>
    <property type="match status" value="1"/>
</dbReference>
<evidence type="ECO:0000256" key="2">
    <source>
        <dbReference type="ARBA" id="ARBA00022574"/>
    </source>
</evidence>
<dbReference type="Gene3D" id="2.130.10.10">
    <property type="entry name" value="YVTN repeat-like/Quinoprotein amine dehydrogenase"/>
    <property type="match status" value="1"/>
</dbReference>
<dbReference type="Proteomes" id="UP000078561">
    <property type="component" value="Unassembled WGS sequence"/>
</dbReference>
<evidence type="ECO:0000256" key="6">
    <source>
        <dbReference type="PROSITE-ProRule" id="PRU00221"/>
    </source>
</evidence>
<dbReference type="InterPro" id="IPR015943">
    <property type="entry name" value="WD40/YVTN_repeat-like_dom_sf"/>
</dbReference>
<proteinExistence type="inferred from homology"/>
<dbReference type="STRING" id="4829.A0A168T0B2"/>
<dbReference type="PANTHER" id="PTHR44267:SF1">
    <property type="entry name" value="WD REPEAT-CONTAINING PROTEIN 43"/>
    <property type="match status" value="1"/>
</dbReference>
<dbReference type="GO" id="GO:0000462">
    <property type="term" value="P:maturation of SSU-rRNA from tricistronic rRNA transcript (SSU-rRNA, 5.8S rRNA, LSU-rRNA)"/>
    <property type="evidence" value="ECO:0007669"/>
    <property type="project" value="TreeGrafter"/>
</dbReference>
<dbReference type="InterPro" id="IPR001680">
    <property type="entry name" value="WD40_rpt"/>
</dbReference>
<dbReference type="Pfam" id="PF00400">
    <property type="entry name" value="WD40"/>
    <property type="match status" value="1"/>
</dbReference>
<dbReference type="InterPro" id="IPR036322">
    <property type="entry name" value="WD40_repeat_dom_sf"/>
</dbReference>
<keyword evidence="3" id="KW-0677">Repeat</keyword>